<gene>
    <name evidence="1" type="ORF">BKP35_16495</name>
</gene>
<evidence type="ECO:0000313" key="2">
    <source>
        <dbReference type="Proteomes" id="UP000180098"/>
    </source>
</evidence>
<dbReference type="EMBL" id="MLQQ01000044">
    <property type="protein sequence ID" value="OIJ09453.1"/>
    <property type="molecule type" value="Genomic_DNA"/>
</dbReference>
<name>A0A1S2LBP6_9BACI</name>
<dbReference type="Proteomes" id="UP000180098">
    <property type="component" value="Unassembled WGS sequence"/>
</dbReference>
<keyword evidence="2" id="KW-1185">Reference proteome</keyword>
<dbReference type="AlphaFoldDB" id="A0A1S2LBP6"/>
<sequence length="489" mass="57255">MAILKNKLGLEGRETTPVAISTEFWQQLITTDRLFDDKSHDSNSSYDLKRVTNTDLDLMIILHKICNTNGSITETTIHQIYHQVCLYFETPPSKTQFYISIDKFITKELIFAKKNKITGLYTYKLNHFINRETGKLHRYGLVSEEVFTSRFTNLSLAARKAFLMTAIKQGKQPFIFHGIHGENGLFKLLKKNQPNQIREVLDELTEAAEDKPGFLAVAKLEKHRGRYHKVYFGLHDDYKVKAADGQEFRDPIKAPVRYPRKAKFIERLLMELGIAELKEQMALLVNCLKNLGFRVIRQVLRQIKAFVTKNGQFPSDLAYTIMKEARIQRDCEIRDLAHELGIFKFIAPGLKDVEIENRLFEFSNAMCRYSNDQIRKMFKSMKQAIEEKFSAYIMPSFEDYCFDNQLSNIEVIHWNRAYAYRRRIDVNTYRELENHAILFELDKGEEHVYDWLNCRIEREKPIQPTVDSSELKIEKFILANSPNSLNFQN</sequence>
<reference evidence="1 2" key="1">
    <citation type="submission" date="2016-10" db="EMBL/GenBank/DDBJ databases">
        <title>Draft genome sequences of four alkaliphilic bacteria belonging to the Anaerobacillus genus.</title>
        <authorList>
            <person name="Bassil N.M."/>
            <person name="Lloyd J.R."/>
        </authorList>
    </citation>
    <scope>NUCLEOTIDE SEQUENCE [LARGE SCALE GENOMIC DNA]</scope>
    <source>
        <strain evidence="1 2">DSM 15340</strain>
    </source>
</reference>
<dbReference type="RefSeq" id="WP_071314478.1">
    <property type="nucleotide sequence ID" value="NZ_MLQQ01000044.1"/>
</dbReference>
<protein>
    <submittedName>
        <fullName evidence="1">Uncharacterized protein</fullName>
    </submittedName>
</protein>
<accession>A0A1S2LBP6</accession>
<evidence type="ECO:0000313" key="1">
    <source>
        <dbReference type="EMBL" id="OIJ09453.1"/>
    </source>
</evidence>
<dbReference type="OrthoDB" id="2511064at2"/>
<proteinExistence type="predicted"/>
<organism evidence="1 2">
    <name type="scientific">Anaerobacillus arseniciselenatis</name>
    <dbReference type="NCBI Taxonomy" id="85682"/>
    <lineage>
        <taxon>Bacteria</taxon>
        <taxon>Bacillati</taxon>
        <taxon>Bacillota</taxon>
        <taxon>Bacilli</taxon>
        <taxon>Bacillales</taxon>
        <taxon>Bacillaceae</taxon>
        <taxon>Anaerobacillus</taxon>
    </lineage>
</organism>
<comment type="caution">
    <text evidence="1">The sequence shown here is derived from an EMBL/GenBank/DDBJ whole genome shotgun (WGS) entry which is preliminary data.</text>
</comment>